<evidence type="ECO:0000313" key="3">
    <source>
        <dbReference type="Proteomes" id="UP000003990"/>
    </source>
</evidence>
<keyword evidence="3" id="KW-1185">Reference proteome</keyword>
<name>A0ABM9ZGI3_9HYPH</name>
<accession>A0ABM9ZGI3</accession>
<proteinExistence type="predicted"/>
<dbReference type="EMBL" id="DS999673">
    <property type="protein sequence ID" value="EEX98800.1"/>
    <property type="molecule type" value="Genomic_DNA"/>
</dbReference>
<protein>
    <submittedName>
        <fullName evidence="2">Glycosyl transferase</fullName>
    </submittedName>
</protein>
<organism evidence="2 3">
    <name type="scientific">Brucella ceti M644/93/1</name>
    <dbReference type="NCBI Taxonomy" id="520459"/>
    <lineage>
        <taxon>Bacteria</taxon>
        <taxon>Pseudomonadati</taxon>
        <taxon>Pseudomonadota</taxon>
        <taxon>Alphaproteobacteria</taxon>
        <taxon>Hyphomicrobiales</taxon>
        <taxon>Brucellaceae</taxon>
        <taxon>Brucella/Ochrobactrum group</taxon>
        <taxon>Brucella</taxon>
    </lineage>
</organism>
<keyword evidence="2" id="KW-0808">Transferase</keyword>
<dbReference type="Proteomes" id="UP000003990">
    <property type="component" value="Unassembled WGS sequence"/>
</dbReference>
<evidence type="ECO:0000259" key="1">
    <source>
        <dbReference type="Pfam" id="PF01755"/>
    </source>
</evidence>
<sequence length="269" mass="30412">MNDHSKGGFMKCYLINLDKSRDRLEFMASQFERLGAQFERVEAVNGRAMSPLELASFTQISKEWPAPLSPAEIGCFLSHRKCLEKIAAGEDAYAAVFEDDIRLSQGSSRFLASDHWIPKQADIVKIDAYGHEVLISTPVKNEGPYSISRLRSRHLQTGGYVVSREAARKLLPLMEKASAPVDHFLFDPNDGPFNDFEIYQISPAICRQSGMESTIGQNRRPKQRPSLLGLVWREAKRLVMRTRRNLKGFIANVTKTGRWGPIPFDRDIA</sequence>
<dbReference type="GO" id="GO:0016740">
    <property type="term" value="F:transferase activity"/>
    <property type="evidence" value="ECO:0007669"/>
    <property type="project" value="UniProtKB-KW"/>
</dbReference>
<feature type="domain" description="Glycosyl transferase family 25" evidence="1">
    <location>
        <begin position="11"/>
        <end position="184"/>
    </location>
</feature>
<dbReference type="InterPro" id="IPR002654">
    <property type="entry name" value="Glyco_trans_25"/>
</dbReference>
<evidence type="ECO:0000313" key="2">
    <source>
        <dbReference type="EMBL" id="EEX98800.1"/>
    </source>
</evidence>
<gene>
    <name evidence="2" type="ORF">BAIG_03188</name>
</gene>
<dbReference type="CDD" id="cd06532">
    <property type="entry name" value="Glyco_transf_25"/>
    <property type="match status" value="1"/>
</dbReference>
<dbReference type="Pfam" id="PF01755">
    <property type="entry name" value="Glyco_transf_25"/>
    <property type="match status" value="1"/>
</dbReference>
<reference evidence="2 3" key="1">
    <citation type="submission" date="2008-12" db="EMBL/GenBank/DDBJ databases">
        <title>The Genome Sequence of Brucella ceti M644/93/1.</title>
        <authorList>
            <consortium name="The Broad Institute Genome Sequencing Platform"/>
            <person name="Ward D."/>
            <person name="Young S.K."/>
            <person name="Kodira C.D."/>
            <person name="Zeng Q."/>
            <person name="Koehrsen M."/>
            <person name="Alvarado L."/>
            <person name="Berlin A."/>
            <person name="Borenstein D."/>
            <person name="Chen Z."/>
            <person name="Engels R."/>
            <person name="Freedman E."/>
            <person name="Gellesch M."/>
            <person name="Goldberg J."/>
            <person name="Griggs A."/>
            <person name="Gujja S."/>
            <person name="Heiman D."/>
            <person name="Hepburn T."/>
            <person name="Howarth C."/>
            <person name="Jen D."/>
            <person name="Larson L."/>
            <person name="Lewis B."/>
            <person name="Mehta T."/>
            <person name="Park D."/>
            <person name="Pearson M."/>
            <person name="Roberts A."/>
            <person name="Saif S."/>
            <person name="Shea T."/>
            <person name="Shenoy N."/>
            <person name="Sisk P."/>
            <person name="Stolte C."/>
            <person name="Sykes S."/>
            <person name="Walk T."/>
            <person name="White J."/>
            <person name="Yandava C."/>
            <person name="Whatmore A.M."/>
            <person name="Perrett L.L."/>
            <person name="O'Callaghan D."/>
            <person name="Nusbaum C."/>
            <person name="Galagan J."/>
            <person name="Birren B."/>
        </authorList>
    </citation>
    <scope>NUCLEOTIDE SEQUENCE [LARGE SCALE GENOMIC DNA]</scope>
    <source>
        <strain evidence="2 3">M644/93/1</strain>
    </source>
</reference>